<evidence type="ECO:0000313" key="4">
    <source>
        <dbReference type="Proteomes" id="UP000642070"/>
    </source>
</evidence>
<feature type="domain" description="Extradiol ring-cleavage dioxygenase class III enzyme subunit B" evidence="2">
    <location>
        <begin position="8"/>
        <end position="266"/>
    </location>
</feature>
<gene>
    <name evidence="3" type="ORF">GCM10007977_004490</name>
</gene>
<evidence type="ECO:0000313" key="3">
    <source>
        <dbReference type="EMBL" id="GGM06489.1"/>
    </source>
</evidence>
<dbReference type="Pfam" id="PF02900">
    <property type="entry name" value="LigB"/>
    <property type="match status" value="1"/>
</dbReference>
<reference evidence="3" key="1">
    <citation type="journal article" date="2014" name="Int. J. Syst. Evol. Microbiol.">
        <title>Complete genome sequence of Corynebacterium casei LMG S-19264T (=DSM 44701T), isolated from a smear-ripened cheese.</title>
        <authorList>
            <consortium name="US DOE Joint Genome Institute (JGI-PGF)"/>
            <person name="Walter F."/>
            <person name="Albersmeier A."/>
            <person name="Kalinowski J."/>
            <person name="Ruckert C."/>
        </authorList>
    </citation>
    <scope>NUCLEOTIDE SEQUENCE</scope>
    <source>
        <strain evidence="3">JCM 19831</strain>
    </source>
</reference>
<accession>A0A917WI21</accession>
<dbReference type="Gene3D" id="3.40.830.10">
    <property type="entry name" value="LigB-like"/>
    <property type="match status" value="1"/>
</dbReference>
<proteinExistence type="predicted"/>
<dbReference type="Proteomes" id="UP000642070">
    <property type="component" value="Unassembled WGS sequence"/>
</dbReference>
<comment type="caution">
    <text evidence="3">The sequence shown here is derived from an EMBL/GenBank/DDBJ whole genome shotgun (WGS) entry which is preliminary data.</text>
</comment>
<evidence type="ECO:0000259" key="2">
    <source>
        <dbReference type="Pfam" id="PF02900"/>
    </source>
</evidence>
<name>A0A917WI21_9ACTN</name>
<dbReference type="GO" id="GO:0016702">
    <property type="term" value="F:oxidoreductase activity, acting on single donors with incorporation of molecular oxygen, incorporation of two atoms of oxygen"/>
    <property type="evidence" value="ECO:0007669"/>
    <property type="project" value="UniProtKB-ARBA"/>
</dbReference>
<reference evidence="3" key="2">
    <citation type="submission" date="2020-09" db="EMBL/GenBank/DDBJ databases">
        <authorList>
            <person name="Sun Q."/>
            <person name="Ohkuma M."/>
        </authorList>
    </citation>
    <scope>NUCLEOTIDE SEQUENCE</scope>
    <source>
        <strain evidence="3">JCM 19831</strain>
    </source>
</reference>
<feature type="region of interest" description="Disordered" evidence="1">
    <location>
        <begin position="288"/>
        <end position="316"/>
    </location>
</feature>
<organism evidence="3 4">
    <name type="scientific">Dactylosporangium sucinum</name>
    <dbReference type="NCBI Taxonomy" id="1424081"/>
    <lineage>
        <taxon>Bacteria</taxon>
        <taxon>Bacillati</taxon>
        <taxon>Actinomycetota</taxon>
        <taxon>Actinomycetes</taxon>
        <taxon>Micromonosporales</taxon>
        <taxon>Micromonosporaceae</taxon>
        <taxon>Dactylosporangium</taxon>
    </lineage>
</organism>
<protein>
    <recommendedName>
        <fullName evidence="2">Extradiol ring-cleavage dioxygenase class III enzyme subunit B domain-containing protein</fullName>
    </recommendedName>
</protein>
<dbReference type="AlphaFoldDB" id="A0A917WI21"/>
<dbReference type="RefSeq" id="WP_229833990.1">
    <property type="nucleotide sequence ID" value="NZ_BMPI01000002.1"/>
</dbReference>
<evidence type="ECO:0000256" key="1">
    <source>
        <dbReference type="SAM" id="MobiDB-lite"/>
    </source>
</evidence>
<keyword evidence="4" id="KW-1185">Reference proteome</keyword>
<sequence length="316" mass="35062">MAEVVAVIASTHHPFYYKASTATGEDRPPFADEWVRKILKFRETLTKANPDVLVMVGSDHFHQLWLDNMPQFLVGKAPFYDANWYNEEREFGLPRMLLRGQEDLSAHILREGLDAGFDLAFSNELRIDHSVTCPIITLRPEADLPIVPVYTNIFAPPLPQPKRFVQLGRTIRELVESWPSHLRVAVVGTGHLSLELGGPRQFGPHGPDPEFDRRAVEWIATGDIEGCLSEVTLDSLHAPGNATHGFMDFMLMMGVAGDGRKADYVDTYDLFHTMEAYFTWYPNGAVSGPERSGGAAHREAQGGSADSRSAAEGVEA</sequence>
<dbReference type="GO" id="GO:0008198">
    <property type="term" value="F:ferrous iron binding"/>
    <property type="evidence" value="ECO:0007669"/>
    <property type="project" value="InterPro"/>
</dbReference>
<dbReference type="SUPFAM" id="SSF53213">
    <property type="entry name" value="LigB-like"/>
    <property type="match status" value="1"/>
</dbReference>
<dbReference type="EMBL" id="BMPI01000002">
    <property type="protein sequence ID" value="GGM06489.1"/>
    <property type="molecule type" value="Genomic_DNA"/>
</dbReference>
<dbReference type="InterPro" id="IPR004183">
    <property type="entry name" value="Xdiol_dOase_suB"/>
</dbReference>